<dbReference type="OMA" id="DWGWRSQ"/>
<name>A0A0E0ILJ5_ORYNI</name>
<keyword evidence="3" id="KW-1185">Reference proteome</keyword>
<dbReference type="Gramene" id="ONIVA09G15300.1">
    <property type="protein sequence ID" value="ONIVA09G15300.1"/>
    <property type="gene ID" value="ONIVA09G15300"/>
</dbReference>
<reference evidence="2" key="2">
    <citation type="submission" date="2018-04" db="EMBL/GenBank/DDBJ databases">
        <title>OnivRS2 (Oryza nivara Reference Sequence Version 2).</title>
        <authorList>
            <person name="Zhang J."/>
            <person name="Kudrna D."/>
            <person name="Lee S."/>
            <person name="Talag J."/>
            <person name="Rajasekar S."/>
            <person name="Welchert J."/>
            <person name="Hsing Y.-I."/>
            <person name="Wing R.A."/>
        </authorList>
    </citation>
    <scope>NUCLEOTIDE SEQUENCE [LARGE SCALE GENOMIC DNA]</scope>
    <source>
        <strain evidence="2">SL10</strain>
    </source>
</reference>
<feature type="region of interest" description="Disordered" evidence="1">
    <location>
        <begin position="1"/>
        <end position="64"/>
    </location>
</feature>
<reference evidence="2" key="1">
    <citation type="submission" date="2015-04" db="UniProtKB">
        <authorList>
            <consortium name="EnsemblPlants"/>
        </authorList>
    </citation>
    <scope>IDENTIFICATION</scope>
    <source>
        <strain evidence="2">SL10</strain>
    </source>
</reference>
<dbReference type="HOGENOM" id="CLU_2403232_0_0_1"/>
<proteinExistence type="predicted"/>
<evidence type="ECO:0000256" key="1">
    <source>
        <dbReference type="SAM" id="MobiDB-lite"/>
    </source>
</evidence>
<accession>A0A0E0ILJ5</accession>
<dbReference type="EnsemblPlants" id="ONIVA09G15300.1">
    <property type="protein sequence ID" value="ONIVA09G15300.1"/>
    <property type="gene ID" value="ONIVA09G15300"/>
</dbReference>
<dbReference type="Proteomes" id="UP000006591">
    <property type="component" value="Chromosome 9"/>
</dbReference>
<protein>
    <submittedName>
        <fullName evidence="2">Uncharacterized protein</fullName>
    </submittedName>
</protein>
<evidence type="ECO:0000313" key="3">
    <source>
        <dbReference type="Proteomes" id="UP000006591"/>
    </source>
</evidence>
<dbReference type="AlphaFoldDB" id="A0A0E0ILJ5"/>
<organism evidence="2">
    <name type="scientific">Oryza nivara</name>
    <name type="common">Indian wild rice</name>
    <name type="synonym">Oryza sativa f. spontanea</name>
    <dbReference type="NCBI Taxonomy" id="4536"/>
    <lineage>
        <taxon>Eukaryota</taxon>
        <taxon>Viridiplantae</taxon>
        <taxon>Streptophyta</taxon>
        <taxon>Embryophyta</taxon>
        <taxon>Tracheophyta</taxon>
        <taxon>Spermatophyta</taxon>
        <taxon>Magnoliopsida</taxon>
        <taxon>Liliopsida</taxon>
        <taxon>Poales</taxon>
        <taxon>Poaceae</taxon>
        <taxon>BOP clade</taxon>
        <taxon>Oryzoideae</taxon>
        <taxon>Oryzeae</taxon>
        <taxon>Oryzinae</taxon>
        <taxon>Oryza</taxon>
    </lineage>
</organism>
<evidence type="ECO:0000313" key="2">
    <source>
        <dbReference type="EnsemblPlants" id="ONIVA09G15300.1"/>
    </source>
</evidence>
<sequence length="93" mass="9987">MDWGWRSQLHERSRRRSPCHPKLALSPPISAAMHARSSKLPTTKGGIRGVGRPQSSHDTDATAAVAASTKRATCAKLQLEVAAAAEEDSPEDE</sequence>